<evidence type="ECO:0000313" key="3">
    <source>
        <dbReference type="EMBL" id="QDT41462.1"/>
    </source>
</evidence>
<gene>
    <name evidence="3" type="primary">atsA_8</name>
    <name evidence="3" type="ORF">Pan241w_15230</name>
</gene>
<dbReference type="OrthoDB" id="9783154at2"/>
<dbReference type="PANTHER" id="PTHR43751">
    <property type="entry name" value="SULFATASE"/>
    <property type="match status" value="1"/>
</dbReference>
<dbReference type="Proteomes" id="UP000317171">
    <property type="component" value="Chromosome"/>
</dbReference>
<dbReference type="GO" id="GO:0004065">
    <property type="term" value="F:arylsulfatase activity"/>
    <property type="evidence" value="ECO:0007669"/>
    <property type="project" value="UniProtKB-EC"/>
</dbReference>
<keyword evidence="3" id="KW-0378">Hydrolase</keyword>
<evidence type="ECO:0000256" key="1">
    <source>
        <dbReference type="SAM" id="MobiDB-lite"/>
    </source>
</evidence>
<feature type="domain" description="Sulfatase N-terminal" evidence="2">
    <location>
        <begin position="54"/>
        <end position="396"/>
    </location>
</feature>
<dbReference type="SUPFAM" id="SSF53649">
    <property type="entry name" value="Alkaline phosphatase-like"/>
    <property type="match status" value="1"/>
</dbReference>
<proteinExistence type="predicted"/>
<dbReference type="EC" id="3.1.6.1" evidence="3"/>
<dbReference type="Pfam" id="PF00884">
    <property type="entry name" value="Sulfatase"/>
    <property type="match status" value="1"/>
</dbReference>
<protein>
    <submittedName>
        <fullName evidence="3">Arylsulfatase</fullName>
        <ecNumber evidence="3">3.1.6.1</ecNumber>
    </submittedName>
</protein>
<accession>A0A517RC56</accession>
<dbReference type="Gene3D" id="3.30.1120.10">
    <property type="match status" value="1"/>
</dbReference>
<dbReference type="KEGG" id="gaz:Pan241w_15230"/>
<organism evidence="3 4">
    <name type="scientific">Gimesia alba</name>
    <dbReference type="NCBI Taxonomy" id="2527973"/>
    <lineage>
        <taxon>Bacteria</taxon>
        <taxon>Pseudomonadati</taxon>
        <taxon>Planctomycetota</taxon>
        <taxon>Planctomycetia</taxon>
        <taxon>Planctomycetales</taxon>
        <taxon>Planctomycetaceae</taxon>
        <taxon>Gimesia</taxon>
    </lineage>
</organism>
<name>A0A517RC56_9PLAN</name>
<evidence type="ECO:0000259" key="2">
    <source>
        <dbReference type="Pfam" id="PF00884"/>
    </source>
</evidence>
<reference evidence="3 4" key="1">
    <citation type="submission" date="2019-02" db="EMBL/GenBank/DDBJ databases">
        <title>Deep-cultivation of Planctomycetes and their phenomic and genomic characterization uncovers novel biology.</title>
        <authorList>
            <person name="Wiegand S."/>
            <person name="Jogler M."/>
            <person name="Boedeker C."/>
            <person name="Pinto D."/>
            <person name="Vollmers J."/>
            <person name="Rivas-Marin E."/>
            <person name="Kohn T."/>
            <person name="Peeters S.H."/>
            <person name="Heuer A."/>
            <person name="Rast P."/>
            <person name="Oberbeckmann S."/>
            <person name="Bunk B."/>
            <person name="Jeske O."/>
            <person name="Meyerdierks A."/>
            <person name="Storesund J.E."/>
            <person name="Kallscheuer N."/>
            <person name="Luecker S."/>
            <person name="Lage O.M."/>
            <person name="Pohl T."/>
            <person name="Merkel B.J."/>
            <person name="Hornburger P."/>
            <person name="Mueller R.-W."/>
            <person name="Bruemmer F."/>
            <person name="Labrenz M."/>
            <person name="Spormann A.M."/>
            <person name="Op den Camp H."/>
            <person name="Overmann J."/>
            <person name="Amann R."/>
            <person name="Jetten M.S.M."/>
            <person name="Mascher T."/>
            <person name="Medema M.H."/>
            <person name="Devos D.P."/>
            <person name="Kaster A.-K."/>
            <person name="Ovreas L."/>
            <person name="Rohde M."/>
            <person name="Galperin M.Y."/>
            <person name="Jogler C."/>
        </authorList>
    </citation>
    <scope>NUCLEOTIDE SEQUENCE [LARGE SCALE GENOMIC DNA]</scope>
    <source>
        <strain evidence="3 4">Pan241w</strain>
    </source>
</reference>
<feature type="region of interest" description="Disordered" evidence="1">
    <location>
        <begin position="488"/>
        <end position="515"/>
    </location>
</feature>
<dbReference type="PANTHER" id="PTHR43751:SF3">
    <property type="entry name" value="SULFATASE N-TERMINAL DOMAIN-CONTAINING PROTEIN"/>
    <property type="match status" value="1"/>
</dbReference>
<evidence type="ECO:0000313" key="4">
    <source>
        <dbReference type="Proteomes" id="UP000317171"/>
    </source>
</evidence>
<dbReference type="EMBL" id="CP036269">
    <property type="protein sequence ID" value="QDT41462.1"/>
    <property type="molecule type" value="Genomic_DNA"/>
</dbReference>
<dbReference type="CDD" id="cd16145">
    <property type="entry name" value="ARS_like"/>
    <property type="match status" value="1"/>
</dbReference>
<dbReference type="InterPro" id="IPR052701">
    <property type="entry name" value="GAG_Ulvan_Degrading_Sulfatases"/>
</dbReference>
<keyword evidence="4" id="KW-1185">Reference proteome</keyword>
<dbReference type="InterPro" id="IPR017850">
    <property type="entry name" value="Alkaline_phosphatase_core_sf"/>
</dbReference>
<dbReference type="Gene3D" id="3.40.720.10">
    <property type="entry name" value="Alkaline Phosphatase, subunit A"/>
    <property type="match status" value="1"/>
</dbReference>
<dbReference type="AlphaFoldDB" id="A0A517RC56"/>
<sequence length="515" mass="57148">MQAPASFPLSTLTSLKCLFRSNRSKPIAFLLIFCISVLFVCSNTAVYSAEKTSPNIIFIMADDLGYGDLGCYGQQKIKTPRIDQMAAEGMKFTQMYAGNTVCAPSRCVLMTGLHMGHGRVRGNTWVKQNQSLKPEDVTVAEVLKQAGYKTALTGKWGIGEEGTQGVPNLQGFDFFYGYLNQHNAHNYYPEFLWKNGKKVRLRNIVDPSTISKGPTGKDSLGGVSTKKVDYSHDLIMQEALNFIDQSAKQPFFLYVALTIPHANNEAGRKVGDGQEVPDYGIYKDKDWKKQDKGQAAMITRMDTGIGQILDRLKKLNIDQNTLVIFTSDNGHHREGGNDPEFFDANGPLRGMKRDLYEGGIRVPFIAYWPGTTPAGTVSDHIGYFGDLMATAADLAHVACPPDLDSVSIAPTLTGKPDQQKQHGFLYWEFYEQGSKQAARWGKWKAVRMPMLTGETELYNLDQDLGEGTNLADQHPDIVKQMEAMMQEAHTPDPLWKPGGKRPKKKSAPGDGKPRF</sequence>
<dbReference type="InterPro" id="IPR000917">
    <property type="entry name" value="Sulfatase_N"/>
</dbReference>